<dbReference type="InterPro" id="IPR022166">
    <property type="entry name" value="UBAP2/Lig"/>
</dbReference>
<sequence>MSSQTRTTGGGRPSKKTNNVSGSAKTVTATKKTEHQKTEKEKVHVKPTAEQIRIAQITDINSGSEDPKMREKVASLMETTHRSEEDVCCALYECDNDLDRAVIFLFETLPVGAFEMSSKKKKNRLTSGSGEAIGDEWGDNGTSGPNNNDVRERSRNRTGMRGGRGGSDSRGWRGRESRENDRNASDNRGERVERWQGGNRGGGRGGYRGSFGSRGARGGRGGSRGTNRENNRFYRTEDTHEVETWNNSLVATTVDQSKTEDWGGDWDNDEYTESLADTKVFTPSVNQNQTVELSAPPGLEQQLLNPPSQLNDDLVQYSATVVSSTATVNNNQVQYPEIHGSSVALRQALDMPQINSSLSVEQSQYFKSLSSQNSNQQASLNAYQVPQPVQYSTSYTSNNYVDQVVSSQQAPTRKQRARVPPPSKIPSTAVEMPGDALNNVGYLDVQFGQLDFGNEEGFDAITDKFSGTIDNSQSVAGDVTADYQTKSSVQQQQSVLSSQMIPSADVLSSQNDGLSTGYNQRGSSVQQSVSVGSNISSNSALEQLSKADHYGNAVSSSATSGYHNQSAYNNNVSSSKTSYQPGSNQQGYSNSNYSQVTTGNSYSTAASSSYSSYNQSAVNPYQQSNSNNVSGVNSSSGVSSNNSNPVGSGSVNNSSSNSNSGYLSSQYPSSQTSSTYPSQPSNAYQSSQSVYGNTGLSNNTGYANSSNVSSAASQYSSFSSTKLKEATPVTTIYESAVSSAPSVLANSAITTSSMSSPSLGLNNTKVTSSATKSSGIVPSNVAMVSQYIPTGMPFYQQPTVYSYEEIQMMQQRMPHVPGYYDMNYQTPTSLGAAGVRDGNIGSVAAYSTISDARFTRTDNNSSPVPSTMSQQTGSGGPLLNLPYAYFYGGNMMAAGGFQYGTPAIYPQQMPTANASSGGQFPKPSYNSGYGSTAYDSLGQNTQDYSKGAYPGTGVGQQSKGQNVTNPPPTGTGSDITSSMYGKSHVALNKVNSYDKQSYSATPPPFNLTGTQTAGANSQAYNAQHMYIQAMPPAGHHMHQQIHQMDGRVQNASRRFLNTKFHVA</sequence>
<feature type="compositionally biased region" description="Low complexity" evidence="7">
    <location>
        <begin position="582"/>
        <end position="681"/>
    </location>
</feature>
<dbReference type="InterPro" id="IPR051833">
    <property type="entry name" value="TC-DDR_regulator"/>
</dbReference>
<dbReference type="AlphaFoldDB" id="A0A9Q0S435"/>
<dbReference type="SUPFAM" id="SSF46934">
    <property type="entry name" value="UBA-like"/>
    <property type="match status" value="1"/>
</dbReference>
<evidence type="ECO:0000256" key="3">
    <source>
        <dbReference type="ARBA" id="ARBA00022553"/>
    </source>
</evidence>
<evidence type="ECO:0000256" key="4">
    <source>
        <dbReference type="ARBA" id="ARBA00022610"/>
    </source>
</evidence>
<feature type="region of interest" description="Disordered" evidence="7">
    <location>
        <begin position="940"/>
        <end position="978"/>
    </location>
</feature>
<comment type="subcellular location">
    <subcellularLocation>
        <location evidence="1">Cytoplasm</location>
    </subcellularLocation>
</comment>
<feature type="region of interest" description="Disordered" evidence="7">
    <location>
        <begin position="854"/>
        <end position="873"/>
    </location>
</feature>
<feature type="compositionally biased region" description="Polar residues" evidence="7">
    <location>
        <begin position="955"/>
        <end position="978"/>
    </location>
</feature>
<dbReference type="Gene3D" id="1.10.8.10">
    <property type="entry name" value="DNA helicase RuvA subunit, C-terminal domain"/>
    <property type="match status" value="1"/>
</dbReference>
<feature type="compositionally biased region" description="Gly residues" evidence="7">
    <location>
        <begin position="198"/>
        <end position="209"/>
    </location>
</feature>
<protein>
    <recommendedName>
        <fullName evidence="6">Protein lingerer</fullName>
    </recommendedName>
</protein>
<keyword evidence="2" id="KW-0963">Cytoplasm</keyword>
<feature type="compositionally biased region" description="Basic and acidic residues" evidence="7">
    <location>
        <begin position="31"/>
        <end position="44"/>
    </location>
</feature>
<dbReference type="EMBL" id="WJQU01000002">
    <property type="protein sequence ID" value="KAJ6643228.1"/>
    <property type="molecule type" value="Genomic_DNA"/>
</dbReference>
<organism evidence="8 9">
    <name type="scientific">Pseudolycoriella hygida</name>
    <dbReference type="NCBI Taxonomy" id="35572"/>
    <lineage>
        <taxon>Eukaryota</taxon>
        <taxon>Metazoa</taxon>
        <taxon>Ecdysozoa</taxon>
        <taxon>Arthropoda</taxon>
        <taxon>Hexapoda</taxon>
        <taxon>Insecta</taxon>
        <taxon>Pterygota</taxon>
        <taxon>Neoptera</taxon>
        <taxon>Endopterygota</taxon>
        <taxon>Diptera</taxon>
        <taxon>Nematocera</taxon>
        <taxon>Sciaroidea</taxon>
        <taxon>Sciaridae</taxon>
        <taxon>Pseudolycoriella</taxon>
    </lineage>
</organism>
<feature type="compositionally biased region" description="Polar residues" evidence="7">
    <location>
        <begin position="16"/>
        <end position="29"/>
    </location>
</feature>
<evidence type="ECO:0000256" key="7">
    <source>
        <dbReference type="SAM" id="MobiDB-lite"/>
    </source>
</evidence>
<dbReference type="OrthoDB" id="5918007at2759"/>
<evidence type="ECO:0000256" key="5">
    <source>
        <dbReference type="ARBA" id="ARBA00056974"/>
    </source>
</evidence>
<feature type="region of interest" description="Disordered" evidence="7">
    <location>
        <begin position="507"/>
        <end position="531"/>
    </location>
</feature>
<dbReference type="CDD" id="cd14277">
    <property type="entry name" value="UBA_UBP2_like"/>
    <property type="match status" value="1"/>
</dbReference>
<evidence type="ECO:0000313" key="8">
    <source>
        <dbReference type="EMBL" id="KAJ6643228.1"/>
    </source>
</evidence>
<accession>A0A9Q0S435</accession>
<dbReference type="InterPro" id="IPR009060">
    <property type="entry name" value="UBA-like_sf"/>
</dbReference>
<feature type="compositionally biased region" description="Polar residues" evidence="7">
    <location>
        <begin position="553"/>
        <end position="581"/>
    </location>
</feature>
<dbReference type="GO" id="GO:0005634">
    <property type="term" value="C:nucleus"/>
    <property type="evidence" value="ECO:0007669"/>
    <property type="project" value="TreeGrafter"/>
</dbReference>
<keyword evidence="3" id="KW-0597">Phosphoprotein</keyword>
<feature type="non-terminal residue" evidence="8">
    <location>
        <position position="1063"/>
    </location>
</feature>
<feature type="compositionally biased region" description="Polar residues" evidence="7">
    <location>
        <begin position="682"/>
        <end position="692"/>
    </location>
</feature>
<feature type="region of interest" description="Disordered" evidence="7">
    <location>
        <begin position="1"/>
        <end position="48"/>
    </location>
</feature>
<evidence type="ECO:0000256" key="2">
    <source>
        <dbReference type="ARBA" id="ARBA00022490"/>
    </source>
</evidence>
<dbReference type="PANTHER" id="PTHR16308:SF13">
    <property type="entry name" value="PROTEIN LINGERER"/>
    <property type="match status" value="1"/>
</dbReference>
<dbReference type="GO" id="GO:0005737">
    <property type="term" value="C:cytoplasm"/>
    <property type="evidence" value="ECO:0007669"/>
    <property type="project" value="UniProtKB-SubCell"/>
</dbReference>
<feature type="compositionally biased region" description="Basic and acidic residues" evidence="7">
    <location>
        <begin position="170"/>
        <end position="194"/>
    </location>
</feature>
<reference evidence="8" key="1">
    <citation type="submission" date="2022-07" db="EMBL/GenBank/DDBJ databases">
        <authorList>
            <person name="Trinca V."/>
            <person name="Uliana J.V.C."/>
            <person name="Torres T.T."/>
            <person name="Ward R.J."/>
            <person name="Monesi N."/>
        </authorList>
    </citation>
    <scope>NUCLEOTIDE SEQUENCE</scope>
    <source>
        <strain evidence="8">HSMRA1968</strain>
        <tissue evidence="8">Whole embryos</tissue>
    </source>
</reference>
<gene>
    <name evidence="8" type="primary">lig</name>
    <name evidence="8" type="ORF">Bhyg_08186</name>
</gene>
<comment type="caution">
    <text evidence="8">The sequence shown here is derived from an EMBL/GenBank/DDBJ whole genome shotgun (WGS) entry which is preliminary data.</text>
</comment>
<keyword evidence="9" id="KW-1185">Reference proteome</keyword>
<evidence type="ECO:0000256" key="1">
    <source>
        <dbReference type="ARBA" id="ARBA00004496"/>
    </source>
</evidence>
<evidence type="ECO:0000313" key="9">
    <source>
        <dbReference type="Proteomes" id="UP001151699"/>
    </source>
</evidence>
<dbReference type="PANTHER" id="PTHR16308">
    <property type="entry name" value="UBIQUITIN ASSOCIATED PROTEIN 2-LIKE/LINGERER"/>
    <property type="match status" value="1"/>
</dbReference>
<feature type="region of interest" description="Disordered" evidence="7">
    <location>
        <begin position="116"/>
        <end position="232"/>
    </location>
</feature>
<proteinExistence type="predicted"/>
<evidence type="ECO:0000256" key="6">
    <source>
        <dbReference type="ARBA" id="ARBA00074733"/>
    </source>
</evidence>
<feature type="compositionally biased region" description="Polar residues" evidence="7">
    <location>
        <begin position="857"/>
        <end position="872"/>
    </location>
</feature>
<feature type="compositionally biased region" description="Low complexity" evidence="7">
    <location>
        <begin position="519"/>
        <end position="531"/>
    </location>
</feature>
<keyword evidence="4" id="KW-0085">Behavior</keyword>
<feature type="compositionally biased region" description="Gly residues" evidence="7">
    <location>
        <begin position="215"/>
        <end position="224"/>
    </location>
</feature>
<name>A0A9Q0S435_9DIPT</name>
<dbReference type="FunFam" id="1.10.8.10:FF:000059">
    <property type="entry name" value="Lingerer, isoform I"/>
    <property type="match status" value="1"/>
</dbReference>
<feature type="region of interest" description="Disordered" evidence="7">
    <location>
        <begin position="405"/>
        <end position="427"/>
    </location>
</feature>
<dbReference type="Proteomes" id="UP001151699">
    <property type="component" value="Chromosome B"/>
</dbReference>
<dbReference type="Pfam" id="PF12478">
    <property type="entry name" value="UBAP2-Lig"/>
    <property type="match status" value="1"/>
</dbReference>
<feature type="region of interest" description="Disordered" evidence="7">
    <location>
        <begin position="552"/>
        <end position="692"/>
    </location>
</feature>
<feature type="compositionally biased region" description="Polar residues" evidence="7">
    <location>
        <begin position="507"/>
        <end position="518"/>
    </location>
</feature>
<comment type="function">
    <text evidence="5">Acts in the nervous system to mediate the control of copulatory organs during courtship.</text>
</comment>